<feature type="domain" description="Carboxylesterase type B" evidence="5">
    <location>
        <begin position="136"/>
        <end position="659"/>
    </location>
</feature>
<accession>A0ABN8S7C0</accession>
<dbReference type="Proteomes" id="UP001159405">
    <property type="component" value="Unassembled WGS sequence"/>
</dbReference>
<organism evidence="6 7">
    <name type="scientific">Porites lobata</name>
    <dbReference type="NCBI Taxonomy" id="104759"/>
    <lineage>
        <taxon>Eukaryota</taxon>
        <taxon>Metazoa</taxon>
        <taxon>Cnidaria</taxon>
        <taxon>Anthozoa</taxon>
        <taxon>Hexacorallia</taxon>
        <taxon>Scleractinia</taxon>
        <taxon>Fungiina</taxon>
        <taxon>Poritidae</taxon>
        <taxon>Porites</taxon>
    </lineage>
</organism>
<evidence type="ECO:0000256" key="1">
    <source>
        <dbReference type="ARBA" id="ARBA00005964"/>
    </source>
</evidence>
<dbReference type="PANTHER" id="PTHR43903">
    <property type="entry name" value="NEUROLIGIN"/>
    <property type="match status" value="1"/>
</dbReference>
<keyword evidence="4" id="KW-0812">Transmembrane</keyword>
<name>A0ABN8S7C0_9CNID</name>
<sequence>MVVLMKQGLRSGGCGDPVSSRSIWLFNHRRFCVFWKLWNVGSRGNTKVQRVKSNMKHFGGNPSKVAFFDASAGGSSVGLHLLSPLSEDLFHQAVVERGSTNFQEKPYLKRIMAIQLTILFLLCAVLSVVASISVLRVSTTYGEIEGLTMPSYPSVSTQFISVSKFLGVPFAAPPIGTLRLKPPQPPNSWEPNIRQAKTHGNICWQDTTFEFIFNPYGRNYTVSEDCLYLDVYTPNISLSLPVMVYIHGGGYGSGAAIGYPSEVLALQGVVVVVIQYRLGPFGFLTTGDSAAPGNFGMLDQVEALKWVKDNIDKFGGNANKVTIFGESAGGSSVTLHLLSPLSDGLFHQVIAESGVDVSPWATQSVSFGVGFAKELAQKLNCPTENHKKMVGCIRKKDAVDVQKASTSSNYRLVDYLQWAPVVDKFFLHDTPQNLRKKGSFKKTPLMISFNSNEAGIILGGMANSLKLMGSVEQGVNSSFFCTFLSRLAHARNLGYSEKTADVIADALKFMYTPWPDNNDRYALRNQLVNVISDYFYFAPSHEVADIHSRYASVYMYEFAHDTKVTIGAPWMGVVHLDNVPFDFGIPLSPDGFRYDAADRNVSLFIMAVYVNFARTGDPTPQSVSGVTWSGYNSSHRAYLRVDPNPKMASTFYPLRMAFWNHYHPKLVQLKSMAVVQLTKLLIFFSCLSLVPAVTVSTKYGEIEGLITSYPNASGQYKSISKFLGVPFAAPPIGELRFKAPQQPNGWKGVRQAKKHGGICWQGQLLDLFTKIFDPNFTYSEDCLYLDIYTPNVNLSLPVMVYIHGGGYEFGTAITYPGDHLALHGVVVVAIEYRLGPFGFLTTGDSVSPGNYGMLDQVEAMKWVKENIMHFGGNPDKVTIFGASSGGTSVSLHLLSPLSRELFNQAIAESGVDLSPQAFQPTSFGVRNAKELARILDCPTTDHSAMVTCLRKKEAQDILKALKSTRFEIVDPTQWGPVVDKNFLHDTPQKLRATGNFKNATFMISFNSNEGGGALGIMVNMSYMGIMESVDNGVSPDFFKTFLKKYAYVRHSSKKTADVVADAMEFMYTPWPDTSNRYALRSQLVDLISDYYYFAPSHKVATIHSQVAPVYMYEFAHRSKFSFTPEWIGVDHGVNAAYDFGYPLVPIWPFQDSQADKNVSLFIMAAYANFARTGNPTAQLVSGIDWAKFNSTHRAYLQVSVNPSMESSFNPRRMSFWNDYYPKLLQLKFSTKEDVVSEDRGSAMTSPTAIFIFCAFLPCVPSVIVSTNYGSIEGLVTSHPYASGPFKSVSKFLGVPFAAPPIGELRFKAPQPPKEWKPKVYSAKTRGNICLQMGSFAFYNEYLKLFTESPVYNEDCLYLDIYTPNVNLNLPVMVYIHGGAYEFGSAVTSPSDILALQGLVVVIIQYRLGPFGFLTTGDSAAPGNFGMLDQVEALKWIKDNIENFGGNPNKVTIFGQSAGGTSVSLHLMSPLSKDLFHQAIAESGVDLSSFAIQPTSFGVSNAAKLAEKLSCADKDQNAMIHCLREKEASDIKKAADSIAADAIANTQSLPAYLTWAPVVDKNFLHDTPRNLRYKRNFKSKPFMISFNSQETAEIVGVLFNSSSSGVSQAFFKTLIKVFTHSLQRRVELTDLIADALEFMYIPWPDNSDRYALRTQLIDLLSDYIYFAPSHEVADIHSQTAPVYMYEFAHRRVKYNQNPTWTGVVHGDNVPYDFGLPLLPKFGFAFDDADRNVSGFIMAMYANFARSGDPTVSGIPWDKYNSSQRAYLRVDINHRMEASFNPRRMSFWNNYYPKLKQLKFDTTGAVKNDASPLRLTMPVSLLAMLLTTTLLCAMFPIVQLMTVSTKYGDLEGLIDSYPNPYTPFASVIKFLGVPFAAPPIGKLRFKAPLPPNEWKPTVRQAKVLEKICWQDKTNEFLDKLFNENFIYSEDCLYLNVYTPNVSQSFPVMVYIHGGGYELGSALPWPGDILALQGLVVVVIQYRLGPFGFLTTGDSASPGNFGMLDQVEALKWVKENIENFGGNPNKVTIFGESAGATSVSLHLMSPLSQGLFHRAIAESGVDLCSWAIQPTSFGVNYAKDLSQKLNCPVGSHDAMVNCIREKGAADIQNASKSTNSYRSVDYLQWAPVVDKNFLHDTPQNLRGKGDFERVPLMIGFTSNESADSLESMAEKFSA</sequence>
<evidence type="ECO:0000256" key="4">
    <source>
        <dbReference type="SAM" id="Phobius"/>
    </source>
</evidence>
<dbReference type="InterPro" id="IPR029058">
    <property type="entry name" value="AB_hydrolase_fold"/>
</dbReference>
<comment type="caution">
    <text evidence="6">The sequence shown here is derived from an EMBL/GenBank/DDBJ whole genome shotgun (WGS) entry which is preliminary data.</text>
</comment>
<keyword evidence="4" id="KW-1133">Transmembrane helix</keyword>
<evidence type="ECO:0000256" key="3">
    <source>
        <dbReference type="ARBA" id="ARBA00022801"/>
    </source>
</evidence>
<keyword evidence="2" id="KW-0732">Signal</keyword>
<feature type="domain" description="Carboxylesterase type B" evidence="5">
    <location>
        <begin position="1840"/>
        <end position="2168"/>
    </location>
</feature>
<reference evidence="6 7" key="1">
    <citation type="submission" date="2022-05" db="EMBL/GenBank/DDBJ databases">
        <authorList>
            <consortium name="Genoscope - CEA"/>
            <person name="William W."/>
        </authorList>
    </citation>
    <scope>NUCLEOTIDE SEQUENCE [LARGE SCALE GENOMIC DNA]</scope>
</reference>
<protein>
    <recommendedName>
        <fullName evidence="5">Carboxylesterase type B domain-containing protein</fullName>
    </recommendedName>
</protein>
<evidence type="ECO:0000256" key="2">
    <source>
        <dbReference type="ARBA" id="ARBA00022729"/>
    </source>
</evidence>
<dbReference type="InterPro" id="IPR019826">
    <property type="entry name" value="Carboxylesterase_B_AS"/>
</dbReference>
<dbReference type="EMBL" id="CALNXK010000437">
    <property type="protein sequence ID" value="CAH3185674.1"/>
    <property type="molecule type" value="Genomic_DNA"/>
</dbReference>
<feature type="domain" description="Carboxylesterase type B" evidence="5">
    <location>
        <begin position="1262"/>
        <end position="1786"/>
    </location>
</feature>
<feature type="transmembrane region" description="Helical" evidence="4">
    <location>
        <begin position="111"/>
        <end position="135"/>
    </location>
</feature>
<gene>
    <name evidence="6" type="ORF">PLOB_00033104</name>
</gene>
<proteinExistence type="inferred from homology"/>
<dbReference type="InterPro" id="IPR051093">
    <property type="entry name" value="Neuroligin/BSAL"/>
</dbReference>
<dbReference type="Gene3D" id="3.40.50.1820">
    <property type="entry name" value="alpha/beta hydrolase"/>
    <property type="match status" value="5"/>
</dbReference>
<dbReference type="PROSITE" id="PS00941">
    <property type="entry name" value="CARBOXYLESTERASE_B_2"/>
    <property type="match status" value="4"/>
</dbReference>
<dbReference type="InterPro" id="IPR019819">
    <property type="entry name" value="Carboxylesterase_B_CS"/>
</dbReference>
<keyword evidence="4" id="KW-0472">Membrane</keyword>
<dbReference type="InterPro" id="IPR002018">
    <property type="entry name" value="CarbesteraseB"/>
</dbReference>
<comment type="similarity">
    <text evidence="1">Belongs to the type-B carboxylesterase/lipase family.</text>
</comment>
<dbReference type="PROSITE" id="PS00122">
    <property type="entry name" value="CARBOXYLESTERASE_B_1"/>
    <property type="match status" value="4"/>
</dbReference>
<dbReference type="SUPFAM" id="SSF53474">
    <property type="entry name" value="alpha/beta-Hydrolases"/>
    <property type="match status" value="5"/>
</dbReference>
<evidence type="ECO:0000313" key="7">
    <source>
        <dbReference type="Proteomes" id="UP001159405"/>
    </source>
</evidence>
<feature type="domain" description="Carboxylesterase type B" evidence="5">
    <location>
        <begin position="694"/>
        <end position="1216"/>
    </location>
</feature>
<evidence type="ECO:0000313" key="6">
    <source>
        <dbReference type="EMBL" id="CAH3185674.1"/>
    </source>
</evidence>
<dbReference type="Pfam" id="PF00135">
    <property type="entry name" value="COesterase"/>
    <property type="match status" value="5"/>
</dbReference>
<keyword evidence="3" id="KW-0378">Hydrolase</keyword>
<evidence type="ECO:0000259" key="5">
    <source>
        <dbReference type="Pfam" id="PF00135"/>
    </source>
</evidence>
<feature type="domain" description="Carboxylesterase type B" evidence="5">
    <location>
        <begin position="51"/>
        <end position="100"/>
    </location>
</feature>
<keyword evidence="7" id="KW-1185">Reference proteome</keyword>